<dbReference type="GO" id="GO:0031514">
    <property type="term" value="C:motile cilium"/>
    <property type="evidence" value="ECO:0007669"/>
    <property type="project" value="TreeGrafter"/>
</dbReference>
<dbReference type="VEuPathDB" id="VectorBase:AFUN001887"/>
<evidence type="ECO:0000256" key="1">
    <source>
        <dbReference type="ARBA" id="ARBA00022737"/>
    </source>
</evidence>
<dbReference type="GO" id="GO:0035082">
    <property type="term" value="P:axoneme assembly"/>
    <property type="evidence" value="ECO:0007669"/>
    <property type="project" value="TreeGrafter"/>
</dbReference>
<organism evidence="2">
    <name type="scientific">Anopheles funestus</name>
    <name type="common">African malaria mosquito</name>
    <dbReference type="NCBI Taxonomy" id="62324"/>
    <lineage>
        <taxon>Eukaryota</taxon>
        <taxon>Metazoa</taxon>
        <taxon>Ecdysozoa</taxon>
        <taxon>Arthropoda</taxon>
        <taxon>Hexapoda</taxon>
        <taxon>Insecta</taxon>
        <taxon>Pterygota</taxon>
        <taxon>Neoptera</taxon>
        <taxon>Endopterygota</taxon>
        <taxon>Diptera</taxon>
        <taxon>Nematocera</taxon>
        <taxon>Culicoidea</taxon>
        <taxon>Culicidae</taxon>
        <taxon>Anophelinae</taxon>
        <taxon>Anopheles</taxon>
    </lineage>
</organism>
<dbReference type="GO" id="GO:0007286">
    <property type="term" value="P:spermatid development"/>
    <property type="evidence" value="ECO:0007669"/>
    <property type="project" value="TreeGrafter"/>
</dbReference>
<dbReference type="InterPro" id="IPR003409">
    <property type="entry name" value="MORN"/>
</dbReference>
<dbReference type="AlphaFoldDB" id="A0A182R6T9"/>
<dbReference type="STRING" id="62324.A0A182R6T9"/>
<dbReference type="Gene3D" id="2.20.110.10">
    <property type="entry name" value="Histone H3 K4-specific methyltransferase SET7/9 N-terminal domain"/>
    <property type="match status" value="2"/>
</dbReference>
<dbReference type="PANTHER" id="PTHR43215">
    <property type="entry name" value="RADIAL SPOKE HEAD 1 HOMOLOG"/>
    <property type="match status" value="1"/>
</dbReference>
<keyword evidence="1" id="KW-0677">Repeat</keyword>
<evidence type="ECO:0008006" key="3">
    <source>
        <dbReference type="Google" id="ProtNLM"/>
    </source>
</evidence>
<reference evidence="2" key="1">
    <citation type="submission" date="2020-05" db="UniProtKB">
        <authorList>
            <consortium name="EnsemblMetazoa"/>
        </authorList>
    </citation>
    <scope>IDENTIFICATION</scope>
    <source>
        <strain evidence="2">FUMOZ</strain>
    </source>
</reference>
<dbReference type="FunFam" id="2.20.110.10:FF:000002">
    <property type="entry name" value="Phosphatidylinositol 4-phosphate 5-kinase 8"/>
    <property type="match status" value="1"/>
</dbReference>
<dbReference type="SUPFAM" id="SSF82185">
    <property type="entry name" value="Histone H3 K4-specific methyltransferase SET7/9 N-terminal domain"/>
    <property type="match status" value="1"/>
</dbReference>
<dbReference type="GO" id="GO:0005634">
    <property type="term" value="C:nucleus"/>
    <property type="evidence" value="ECO:0007669"/>
    <property type="project" value="TreeGrafter"/>
</dbReference>
<accession>A0A182R6T9</accession>
<protein>
    <recommendedName>
        <fullName evidence="3">MORN repeat-containing protein 5</fullName>
    </recommendedName>
</protein>
<dbReference type="EnsemblMetazoa" id="AFUN001887-RA">
    <property type="protein sequence ID" value="AFUN001887-PA"/>
    <property type="gene ID" value="AFUN001887"/>
</dbReference>
<sequence>MSTSQQDCGIFEGPDETRVGLQDGVEKPLSLEANDEYINSGQEMKDVVCEIKLKRYEGTRNKKNEPSGNGVAKYTNGDYYEGFFKKGVFSGEGVLRQRSGHRYEGAFRKGFREGRGTQIYPDCSTYNGDWLRGVRHGYGVYSYSNKDTYEGNWCMDKKHGIGVYSFAQNGLRMRGSWTEGHLAGPVEILFGSVRYHGTWDGKVLSNADESVFNIASKYLLRGSIKCGSFDEYVWTPSEIGRYNFARLPLEPLPVPIPMMDCQDSDSSEESVDS</sequence>
<name>A0A182R6T9_ANOFN</name>
<proteinExistence type="predicted"/>
<dbReference type="PANTHER" id="PTHR43215:SF14">
    <property type="entry name" value="RADIAL SPOKE HEAD 1 HOMOLOG"/>
    <property type="match status" value="1"/>
</dbReference>
<dbReference type="SMART" id="SM00698">
    <property type="entry name" value="MORN"/>
    <property type="match status" value="5"/>
</dbReference>
<dbReference type="Pfam" id="PF02493">
    <property type="entry name" value="MORN"/>
    <property type="match status" value="5"/>
</dbReference>
<evidence type="ECO:0000313" key="2">
    <source>
        <dbReference type="EnsemblMetazoa" id="AFUN001887-PA"/>
    </source>
</evidence>